<evidence type="ECO:0000313" key="3">
    <source>
        <dbReference type="Proteomes" id="UP000269945"/>
    </source>
</evidence>
<organism evidence="2 3">
    <name type="scientific">Gulo gulo</name>
    <name type="common">Wolverine</name>
    <name type="synonym">Gluton</name>
    <dbReference type="NCBI Taxonomy" id="48420"/>
    <lineage>
        <taxon>Eukaryota</taxon>
        <taxon>Metazoa</taxon>
        <taxon>Chordata</taxon>
        <taxon>Craniata</taxon>
        <taxon>Vertebrata</taxon>
        <taxon>Euteleostomi</taxon>
        <taxon>Mammalia</taxon>
        <taxon>Eutheria</taxon>
        <taxon>Laurasiatheria</taxon>
        <taxon>Carnivora</taxon>
        <taxon>Caniformia</taxon>
        <taxon>Musteloidea</taxon>
        <taxon>Mustelidae</taxon>
        <taxon>Guloninae</taxon>
        <taxon>Gulo</taxon>
    </lineage>
</organism>
<gene>
    <name evidence="2" type="ORF">BN2614_LOCUS3</name>
</gene>
<evidence type="ECO:0000313" key="2">
    <source>
        <dbReference type="EMBL" id="VCW96750.1"/>
    </source>
</evidence>
<keyword evidence="3" id="KW-1185">Reference proteome</keyword>
<feature type="compositionally biased region" description="Low complexity" evidence="1">
    <location>
        <begin position="64"/>
        <end position="77"/>
    </location>
</feature>
<dbReference type="EMBL" id="CYRY02019253">
    <property type="protein sequence ID" value="VCW96750.1"/>
    <property type="molecule type" value="Genomic_DNA"/>
</dbReference>
<comment type="caution">
    <text evidence="2">The sequence shown here is derived from an EMBL/GenBank/DDBJ whole genome shotgun (WGS) entry which is preliminary data.</text>
</comment>
<proteinExistence type="predicted"/>
<reference evidence="2 3" key="1">
    <citation type="submission" date="2018-10" db="EMBL/GenBank/DDBJ databases">
        <authorList>
            <person name="Ekblom R."/>
            <person name="Jareborg N."/>
        </authorList>
    </citation>
    <scope>NUCLEOTIDE SEQUENCE [LARGE SCALE GENOMIC DNA]</scope>
    <source>
        <tissue evidence="2">Muscle</tissue>
    </source>
</reference>
<protein>
    <submittedName>
        <fullName evidence="2">Uncharacterized protein</fullName>
    </submittedName>
</protein>
<accession>A0A9X9Q1K2</accession>
<dbReference type="Proteomes" id="UP000269945">
    <property type="component" value="Unassembled WGS sequence"/>
</dbReference>
<feature type="region of interest" description="Disordered" evidence="1">
    <location>
        <begin position="1"/>
        <end position="92"/>
    </location>
</feature>
<evidence type="ECO:0000256" key="1">
    <source>
        <dbReference type="SAM" id="MobiDB-lite"/>
    </source>
</evidence>
<name>A0A9X9Q1K2_GULGU</name>
<sequence length="109" mass="11566">MAGRLLSAKPDLPGASLVRQEPPPTHSGEEAPPEATEQNPSSKTPPPPQRPTSAPEAWAPPPAHSHWPSSPRLPRSTGPGGTGSTGLVHFRPVRLEQMFTQCLEDRGPS</sequence>
<dbReference type="AlphaFoldDB" id="A0A9X9Q1K2"/>